<evidence type="ECO:0000313" key="3">
    <source>
        <dbReference type="Proteomes" id="UP000828390"/>
    </source>
</evidence>
<proteinExistence type="predicted"/>
<feature type="coiled-coil region" evidence="1">
    <location>
        <begin position="6"/>
        <end position="33"/>
    </location>
</feature>
<dbReference type="Proteomes" id="UP000828390">
    <property type="component" value="Unassembled WGS sequence"/>
</dbReference>
<name>A0A9D4J3H6_DREPO</name>
<keyword evidence="3" id="KW-1185">Reference proteome</keyword>
<dbReference type="AlphaFoldDB" id="A0A9D4J3H6"/>
<reference evidence="2" key="1">
    <citation type="journal article" date="2019" name="bioRxiv">
        <title>The Genome of the Zebra Mussel, Dreissena polymorpha: A Resource for Invasive Species Research.</title>
        <authorList>
            <person name="McCartney M.A."/>
            <person name="Auch B."/>
            <person name="Kono T."/>
            <person name="Mallez S."/>
            <person name="Zhang Y."/>
            <person name="Obille A."/>
            <person name="Becker A."/>
            <person name="Abrahante J.E."/>
            <person name="Garbe J."/>
            <person name="Badalamenti J.P."/>
            <person name="Herman A."/>
            <person name="Mangelson H."/>
            <person name="Liachko I."/>
            <person name="Sullivan S."/>
            <person name="Sone E.D."/>
            <person name="Koren S."/>
            <person name="Silverstein K.A.T."/>
            <person name="Beckman K.B."/>
            <person name="Gohl D.M."/>
        </authorList>
    </citation>
    <scope>NUCLEOTIDE SEQUENCE</scope>
    <source>
        <strain evidence="2">Duluth1</strain>
        <tissue evidence="2">Whole animal</tissue>
    </source>
</reference>
<comment type="caution">
    <text evidence="2">The sequence shown here is derived from an EMBL/GenBank/DDBJ whole genome shotgun (WGS) entry which is preliminary data.</text>
</comment>
<sequence length="67" mass="7682">MADGMEAILLEELEAMRRENEALAEKCDTLALERHLELLKSDNMRTGLCTPVTERETPMPQSKPNYF</sequence>
<gene>
    <name evidence="2" type="ORF">DPMN_150606</name>
</gene>
<protein>
    <submittedName>
        <fullName evidence="2">Uncharacterized protein</fullName>
    </submittedName>
</protein>
<dbReference type="EMBL" id="JAIWYP010000007">
    <property type="protein sequence ID" value="KAH3797030.1"/>
    <property type="molecule type" value="Genomic_DNA"/>
</dbReference>
<accession>A0A9D4J3H6</accession>
<organism evidence="2 3">
    <name type="scientific">Dreissena polymorpha</name>
    <name type="common">Zebra mussel</name>
    <name type="synonym">Mytilus polymorpha</name>
    <dbReference type="NCBI Taxonomy" id="45954"/>
    <lineage>
        <taxon>Eukaryota</taxon>
        <taxon>Metazoa</taxon>
        <taxon>Spiralia</taxon>
        <taxon>Lophotrochozoa</taxon>
        <taxon>Mollusca</taxon>
        <taxon>Bivalvia</taxon>
        <taxon>Autobranchia</taxon>
        <taxon>Heteroconchia</taxon>
        <taxon>Euheterodonta</taxon>
        <taxon>Imparidentia</taxon>
        <taxon>Neoheterodontei</taxon>
        <taxon>Myida</taxon>
        <taxon>Dreissenoidea</taxon>
        <taxon>Dreissenidae</taxon>
        <taxon>Dreissena</taxon>
    </lineage>
</organism>
<keyword evidence="1" id="KW-0175">Coiled coil</keyword>
<evidence type="ECO:0000256" key="1">
    <source>
        <dbReference type="SAM" id="Coils"/>
    </source>
</evidence>
<reference evidence="2" key="2">
    <citation type="submission" date="2020-11" db="EMBL/GenBank/DDBJ databases">
        <authorList>
            <person name="McCartney M.A."/>
            <person name="Auch B."/>
            <person name="Kono T."/>
            <person name="Mallez S."/>
            <person name="Becker A."/>
            <person name="Gohl D.M."/>
            <person name="Silverstein K.A.T."/>
            <person name="Koren S."/>
            <person name="Bechman K.B."/>
            <person name="Herman A."/>
            <person name="Abrahante J.E."/>
            <person name="Garbe J."/>
        </authorList>
    </citation>
    <scope>NUCLEOTIDE SEQUENCE</scope>
    <source>
        <strain evidence="2">Duluth1</strain>
        <tissue evidence="2">Whole animal</tissue>
    </source>
</reference>
<evidence type="ECO:0000313" key="2">
    <source>
        <dbReference type="EMBL" id="KAH3797030.1"/>
    </source>
</evidence>